<gene>
    <name evidence="1" type="ORF">COLSTE_00443</name>
</gene>
<dbReference type="STRING" id="445975.COLSTE_00443"/>
<sequence length="46" mass="5265">MKIVYIFFIKLPLIVFVARASHLRSLAAPARACARKRLRLPIAAWD</sequence>
<protein>
    <submittedName>
        <fullName evidence="1">Uncharacterized protein</fullName>
    </submittedName>
</protein>
<proteinExistence type="predicted"/>
<dbReference type="Proteomes" id="UP000003560">
    <property type="component" value="Unassembled WGS sequence"/>
</dbReference>
<evidence type="ECO:0000313" key="2">
    <source>
        <dbReference type="Proteomes" id="UP000003560"/>
    </source>
</evidence>
<reference evidence="1 2" key="2">
    <citation type="submission" date="2008-10" db="EMBL/GenBank/DDBJ databases">
        <authorList>
            <person name="Fulton L."/>
            <person name="Clifton S."/>
            <person name="Fulton B."/>
            <person name="Xu J."/>
            <person name="Minx P."/>
            <person name="Pepin K.H."/>
            <person name="Johnson M."/>
            <person name="Thiruvilangam P."/>
            <person name="Bhonagiri V."/>
            <person name="Nash W.E."/>
            <person name="Mardis E.R."/>
            <person name="Wilson R.K."/>
        </authorList>
    </citation>
    <scope>NUCLEOTIDE SEQUENCE [LARGE SCALE GENOMIC DNA]</scope>
    <source>
        <strain evidence="1 2">DSM 13279</strain>
    </source>
</reference>
<dbReference type="EMBL" id="ABXJ01000027">
    <property type="protein sequence ID" value="EEA91301.1"/>
    <property type="molecule type" value="Genomic_DNA"/>
</dbReference>
<accession>B6G8Q2</accession>
<dbReference type="HOGENOM" id="CLU_3182472_0_0_11"/>
<reference evidence="1 2" key="1">
    <citation type="submission" date="2008-10" db="EMBL/GenBank/DDBJ databases">
        <title>Draft genome sequence of Collinsella stercoris (DSM 13279).</title>
        <authorList>
            <person name="Sudarsanam P."/>
            <person name="Ley R."/>
            <person name="Guruge J."/>
            <person name="Turnbaugh P.J."/>
            <person name="Mahowald M."/>
            <person name="Liep D."/>
            <person name="Gordon J."/>
        </authorList>
    </citation>
    <scope>NUCLEOTIDE SEQUENCE [LARGE SCALE GENOMIC DNA]</scope>
    <source>
        <strain evidence="1 2">DSM 13279</strain>
    </source>
</reference>
<dbReference type="AlphaFoldDB" id="B6G8Q2"/>
<organism evidence="1 2">
    <name type="scientific">Collinsella stercoris DSM 13279</name>
    <dbReference type="NCBI Taxonomy" id="445975"/>
    <lineage>
        <taxon>Bacteria</taxon>
        <taxon>Bacillati</taxon>
        <taxon>Actinomycetota</taxon>
        <taxon>Coriobacteriia</taxon>
        <taxon>Coriobacteriales</taxon>
        <taxon>Coriobacteriaceae</taxon>
        <taxon>Collinsella</taxon>
    </lineage>
</organism>
<comment type="caution">
    <text evidence="1">The sequence shown here is derived from an EMBL/GenBank/DDBJ whole genome shotgun (WGS) entry which is preliminary data.</text>
</comment>
<name>B6G8Q2_9ACTN</name>
<keyword evidence="2" id="KW-1185">Reference proteome</keyword>
<evidence type="ECO:0000313" key="1">
    <source>
        <dbReference type="EMBL" id="EEA91301.1"/>
    </source>
</evidence>